<name>A0A8I6S6I0_CIMLE</name>
<evidence type="ECO:0000256" key="1">
    <source>
        <dbReference type="PROSITE-ProRule" id="PRU00371"/>
    </source>
</evidence>
<evidence type="ECO:0000256" key="2">
    <source>
        <dbReference type="SAM" id="MobiDB-lite"/>
    </source>
</evidence>
<evidence type="ECO:0000259" key="3">
    <source>
        <dbReference type="PROSITE" id="PS51029"/>
    </source>
</evidence>
<dbReference type="RefSeq" id="XP_014258771.1">
    <property type="nucleotide sequence ID" value="XM_014403285.2"/>
</dbReference>
<dbReference type="GO" id="GO:0003677">
    <property type="term" value="F:DNA binding"/>
    <property type="evidence" value="ECO:0007669"/>
    <property type="project" value="InterPro"/>
</dbReference>
<dbReference type="PANTHER" id="PTHR12243">
    <property type="entry name" value="MADF DOMAIN TRANSCRIPTION FACTOR"/>
    <property type="match status" value="1"/>
</dbReference>
<feature type="domain" description="BESS" evidence="4">
    <location>
        <begin position="196"/>
        <end position="235"/>
    </location>
</feature>
<dbReference type="GO" id="GO:0006357">
    <property type="term" value="P:regulation of transcription by RNA polymerase II"/>
    <property type="evidence" value="ECO:0007669"/>
    <property type="project" value="TreeGrafter"/>
</dbReference>
<proteinExistence type="predicted"/>
<dbReference type="Pfam" id="PF10545">
    <property type="entry name" value="MADF_DNA_bdg"/>
    <property type="match status" value="1"/>
</dbReference>
<dbReference type="PROSITE" id="PS51029">
    <property type="entry name" value="MADF"/>
    <property type="match status" value="1"/>
</dbReference>
<accession>A0A8I6S6I0</accession>
<dbReference type="Pfam" id="PF02944">
    <property type="entry name" value="BESS"/>
    <property type="match status" value="1"/>
</dbReference>
<sequence length="240" mass="28997">MDITNLIRSVRCREPIWNRQHPQYKDREYSMFLWSQVASEVGVDVETARYKWRGLRDTFRVQLRKLNQPQAKRPKSQLPQKWEYFDEMNFVKEQIYIDVNRKKYYDKEKMSEIKDDEDESKDEGEEDFEETEKSDEAAEDYQGLADFCITEVREDTGCLEFDYNDERNSDVSEEELTLLNKPHMNYLLQRKLRSLQDDNYCFLMSVLPQLKSLPNKEKLYIRIKIQEMLLAEILNLENQK</sequence>
<dbReference type="KEGG" id="clec:106672115"/>
<feature type="domain" description="MADF" evidence="3">
    <location>
        <begin position="5"/>
        <end position="96"/>
    </location>
</feature>
<evidence type="ECO:0008006" key="7">
    <source>
        <dbReference type="Google" id="ProtNLM"/>
    </source>
</evidence>
<evidence type="ECO:0000259" key="4">
    <source>
        <dbReference type="PROSITE" id="PS51031"/>
    </source>
</evidence>
<feature type="compositionally biased region" description="Acidic residues" evidence="2">
    <location>
        <begin position="114"/>
        <end position="138"/>
    </location>
</feature>
<dbReference type="EnsemblMetazoa" id="XM_014403285.2">
    <property type="protein sequence ID" value="XP_014258771.1"/>
    <property type="gene ID" value="LOC106672115"/>
</dbReference>
<dbReference type="GO" id="GO:0005667">
    <property type="term" value="C:transcription regulator complex"/>
    <property type="evidence" value="ECO:0007669"/>
    <property type="project" value="TreeGrafter"/>
</dbReference>
<dbReference type="InterPro" id="IPR004210">
    <property type="entry name" value="BESS_motif"/>
</dbReference>
<feature type="region of interest" description="Disordered" evidence="2">
    <location>
        <begin position="110"/>
        <end position="138"/>
    </location>
</feature>
<dbReference type="PROSITE" id="PS51031">
    <property type="entry name" value="BESS"/>
    <property type="match status" value="1"/>
</dbReference>
<reference evidence="5" key="1">
    <citation type="submission" date="2022-01" db="UniProtKB">
        <authorList>
            <consortium name="EnsemblMetazoa"/>
        </authorList>
    </citation>
    <scope>IDENTIFICATION</scope>
</reference>
<dbReference type="OrthoDB" id="6579460at2759"/>
<organism evidence="5 6">
    <name type="scientific">Cimex lectularius</name>
    <name type="common">Bed bug</name>
    <name type="synonym">Acanthia lectularia</name>
    <dbReference type="NCBI Taxonomy" id="79782"/>
    <lineage>
        <taxon>Eukaryota</taxon>
        <taxon>Metazoa</taxon>
        <taxon>Ecdysozoa</taxon>
        <taxon>Arthropoda</taxon>
        <taxon>Hexapoda</taxon>
        <taxon>Insecta</taxon>
        <taxon>Pterygota</taxon>
        <taxon>Neoptera</taxon>
        <taxon>Paraneoptera</taxon>
        <taxon>Hemiptera</taxon>
        <taxon>Heteroptera</taxon>
        <taxon>Panheteroptera</taxon>
        <taxon>Cimicomorpha</taxon>
        <taxon>Cimicidae</taxon>
        <taxon>Cimex</taxon>
    </lineage>
</organism>
<dbReference type="InterPro" id="IPR039353">
    <property type="entry name" value="TF_Adf1"/>
</dbReference>
<evidence type="ECO:0000313" key="6">
    <source>
        <dbReference type="Proteomes" id="UP000494040"/>
    </source>
</evidence>
<dbReference type="Proteomes" id="UP000494040">
    <property type="component" value="Unassembled WGS sequence"/>
</dbReference>
<evidence type="ECO:0000313" key="5">
    <source>
        <dbReference type="EnsemblMetazoa" id="XP_014258771.1"/>
    </source>
</evidence>
<dbReference type="GO" id="GO:0005634">
    <property type="term" value="C:nucleus"/>
    <property type="evidence" value="ECO:0007669"/>
    <property type="project" value="UniProtKB-SubCell"/>
</dbReference>
<dbReference type="AlphaFoldDB" id="A0A8I6S6I0"/>
<protein>
    <recommendedName>
        <fullName evidence="7">Transcription factor Adf-1</fullName>
    </recommendedName>
</protein>
<keyword evidence="6" id="KW-1185">Reference proteome</keyword>
<dbReference type="InterPro" id="IPR006578">
    <property type="entry name" value="MADF-dom"/>
</dbReference>
<dbReference type="SMART" id="SM00595">
    <property type="entry name" value="MADF"/>
    <property type="match status" value="1"/>
</dbReference>
<dbReference type="GeneID" id="106672115"/>
<keyword evidence="1" id="KW-0539">Nucleus</keyword>
<dbReference type="PANTHER" id="PTHR12243:SF69">
    <property type="entry name" value="SI:CH73-59F11.3"/>
    <property type="match status" value="1"/>
</dbReference>
<comment type="subcellular location">
    <subcellularLocation>
        <location evidence="1">Nucleus</location>
    </subcellularLocation>
</comment>